<dbReference type="InterPro" id="IPR050204">
    <property type="entry name" value="AraC_XylS_family_regulators"/>
</dbReference>
<dbReference type="GO" id="GO:0043565">
    <property type="term" value="F:sequence-specific DNA binding"/>
    <property type="evidence" value="ECO:0007669"/>
    <property type="project" value="InterPro"/>
</dbReference>
<dbReference type="InterPro" id="IPR009057">
    <property type="entry name" value="Homeodomain-like_sf"/>
</dbReference>
<keyword evidence="4" id="KW-0804">Transcription</keyword>
<feature type="domain" description="HTH araC/xylS-type" evidence="5">
    <location>
        <begin position="185"/>
        <end position="286"/>
    </location>
</feature>
<dbReference type="RefSeq" id="WP_317833660.1">
    <property type="nucleotide sequence ID" value="NZ_CP136920.1"/>
</dbReference>
<accession>A0AAQ3QVT5</accession>
<dbReference type="SUPFAM" id="SSF46689">
    <property type="entry name" value="Homeodomain-like"/>
    <property type="match status" value="1"/>
</dbReference>
<name>A0AAQ3QVT5_9BACT</name>
<evidence type="ECO:0000256" key="4">
    <source>
        <dbReference type="ARBA" id="ARBA00023163"/>
    </source>
</evidence>
<dbReference type="InterPro" id="IPR003313">
    <property type="entry name" value="AraC-bd"/>
</dbReference>
<dbReference type="Proteomes" id="UP001304300">
    <property type="component" value="Chromosome"/>
</dbReference>
<dbReference type="SMART" id="SM00342">
    <property type="entry name" value="HTH_ARAC"/>
    <property type="match status" value="1"/>
</dbReference>
<evidence type="ECO:0000256" key="1">
    <source>
        <dbReference type="ARBA" id="ARBA00023015"/>
    </source>
</evidence>
<evidence type="ECO:0000313" key="6">
    <source>
        <dbReference type="EMBL" id="WOO41235.1"/>
    </source>
</evidence>
<dbReference type="InterPro" id="IPR018060">
    <property type="entry name" value="HTH_AraC"/>
</dbReference>
<dbReference type="InterPro" id="IPR014710">
    <property type="entry name" value="RmlC-like_jellyroll"/>
</dbReference>
<dbReference type="GO" id="GO:0003700">
    <property type="term" value="F:DNA-binding transcription factor activity"/>
    <property type="evidence" value="ECO:0007669"/>
    <property type="project" value="InterPro"/>
</dbReference>
<reference evidence="6 7" key="1">
    <citation type="submission" date="2023-10" db="EMBL/GenBank/DDBJ databases">
        <title>Rubellicoccus peritrichatus gen. nov., sp. nov., isolated from an algae of coral reef tank.</title>
        <authorList>
            <person name="Luo J."/>
        </authorList>
    </citation>
    <scope>NUCLEOTIDE SEQUENCE [LARGE SCALE GENOMIC DNA]</scope>
    <source>
        <strain evidence="6 7">CR14</strain>
    </source>
</reference>
<dbReference type="PANTHER" id="PTHR46796">
    <property type="entry name" value="HTH-TYPE TRANSCRIPTIONAL ACTIVATOR RHAS-RELATED"/>
    <property type="match status" value="1"/>
</dbReference>
<protein>
    <submittedName>
        <fullName evidence="6">Helix-turn-helix domain-containing protein</fullName>
    </submittedName>
</protein>
<dbReference type="InterPro" id="IPR037923">
    <property type="entry name" value="HTH-like"/>
</dbReference>
<keyword evidence="1" id="KW-0805">Transcription regulation</keyword>
<evidence type="ECO:0000256" key="2">
    <source>
        <dbReference type="ARBA" id="ARBA00023125"/>
    </source>
</evidence>
<dbReference type="Gene3D" id="1.10.10.60">
    <property type="entry name" value="Homeodomain-like"/>
    <property type="match status" value="1"/>
</dbReference>
<dbReference type="PROSITE" id="PS00041">
    <property type="entry name" value="HTH_ARAC_FAMILY_1"/>
    <property type="match status" value="1"/>
</dbReference>
<evidence type="ECO:0000256" key="3">
    <source>
        <dbReference type="ARBA" id="ARBA00023159"/>
    </source>
</evidence>
<dbReference type="EMBL" id="CP136920">
    <property type="protein sequence ID" value="WOO41235.1"/>
    <property type="molecule type" value="Genomic_DNA"/>
</dbReference>
<keyword evidence="2" id="KW-0238">DNA-binding</keyword>
<dbReference type="SUPFAM" id="SSF51215">
    <property type="entry name" value="Regulatory protein AraC"/>
    <property type="match status" value="1"/>
</dbReference>
<keyword evidence="3" id="KW-0010">Activator</keyword>
<dbReference type="AlphaFoldDB" id="A0AAQ3QVT5"/>
<dbReference type="PROSITE" id="PS01124">
    <property type="entry name" value="HTH_ARAC_FAMILY_2"/>
    <property type="match status" value="1"/>
</dbReference>
<dbReference type="KEGG" id="puo:RZN69_21650"/>
<dbReference type="Gene3D" id="2.60.120.10">
    <property type="entry name" value="Jelly Rolls"/>
    <property type="match status" value="1"/>
</dbReference>
<evidence type="ECO:0000259" key="5">
    <source>
        <dbReference type="PROSITE" id="PS01124"/>
    </source>
</evidence>
<proteinExistence type="predicted"/>
<sequence length="296" mass="34619">MKPATQPPSPDQSRKRDTRHYRWNAFFPEQDTFHILRSKFTRSKSSPYHDQDYYDIFFVEEGKGVHEVNGHRHRIERGDFSVVTPEDSHRIGAMSSEEITILNVGIPKAVARHAFERYGSTFDWFKPGKDFRPIHRFEDEEVDRLSAMADDLAQQPRIAAPIDYFLLSISKMMPAFSDDIAHAPKWLIEAMETFRREHLLIEGVDAIVRLSGKTPAHVSRSMRHYFNKTPTDYVNEIRLRHVSFQLLMGTRKIEEIAAESGFNNLPHFFKLFRDRYGEPPLRYRKNHSDRTLGVEA</sequence>
<dbReference type="Pfam" id="PF02311">
    <property type="entry name" value="AraC_binding"/>
    <property type="match status" value="1"/>
</dbReference>
<dbReference type="InterPro" id="IPR018062">
    <property type="entry name" value="HTH_AraC-typ_CS"/>
</dbReference>
<keyword evidence="7" id="KW-1185">Reference proteome</keyword>
<evidence type="ECO:0000313" key="7">
    <source>
        <dbReference type="Proteomes" id="UP001304300"/>
    </source>
</evidence>
<dbReference type="Pfam" id="PF12833">
    <property type="entry name" value="HTH_18"/>
    <property type="match status" value="1"/>
</dbReference>
<gene>
    <name evidence="6" type="ORF">RZN69_21650</name>
</gene>
<organism evidence="6 7">
    <name type="scientific">Rubellicoccus peritrichatus</name>
    <dbReference type="NCBI Taxonomy" id="3080537"/>
    <lineage>
        <taxon>Bacteria</taxon>
        <taxon>Pseudomonadati</taxon>
        <taxon>Verrucomicrobiota</taxon>
        <taxon>Opitutia</taxon>
        <taxon>Puniceicoccales</taxon>
        <taxon>Cerasicoccaceae</taxon>
        <taxon>Rubellicoccus</taxon>
    </lineage>
</organism>